<dbReference type="InterPro" id="IPR058353">
    <property type="entry name" value="DUF8040"/>
</dbReference>
<dbReference type="InterPro" id="IPR027806">
    <property type="entry name" value="HARBI1_dom"/>
</dbReference>
<reference evidence="11" key="1">
    <citation type="submission" date="2020-05" db="EMBL/GenBank/DDBJ databases">
        <title>Mycena genomes resolve the evolution of fungal bioluminescence.</title>
        <authorList>
            <person name="Tsai I.J."/>
        </authorList>
    </citation>
    <scope>NUCLEOTIDE SEQUENCE</scope>
    <source>
        <strain evidence="11">160909Yilan</strain>
    </source>
</reference>
<dbReference type="AlphaFoldDB" id="A0A8H7CFA6"/>
<evidence type="ECO:0000256" key="3">
    <source>
        <dbReference type="ARBA" id="ARBA00006958"/>
    </source>
</evidence>
<keyword evidence="6" id="KW-0378">Hydrolase</keyword>
<evidence type="ECO:0000256" key="5">
    <source>
        <dbReference type="ARBA" id="ARBA00022723"/>
    </source>
</evidence>
<dbReference type="Pfam" id="PF13359">
    <property type="entry name" value="DDE_Tnp_4"/>
    <property type="match status" value="1"/>
</dbReference>
<comment type="caution">
    <text evidence="11">The sequence shown here is derived from an EMBL/GenBank/DDBJ whole genome shotgun (WGS) entry which is preliminary data.</text>
</comment>
<dbReference type="OrthoDB" id="1681765at2759"/>
<dbReference type="GO" id="GO:0016787">
    <property type="term" value="F:hydrolase activity"/>
    <property type="evidence" value="ECO:0007669"/>
    <property type="project" value="UniProtKB-KW"/>
</dbReference>
<evidence type="ECO:0000256" key="8">
    <source>
        <dbReference type="SAM" id="Phobius"/>
    </source>
</evidence>
<dbReference type="PANTHER" id="PTHR22930">
    <property type="match status" value="1"/>
</dbReference>
<evidence type="ECO:0000256" key="2">
    <source>
        <dbReference type="ARBA" id="ARBA00004123"/>
    </source>
</evidence>
<dbReference type="Pfam" id="PF26138">
    <property type="entry name" value="DUF8040"/>
    <property type="match status" value="1"/>
</dbReference>
<evidence type="ECO:0000256" key="6">
    <source>
        <dbReference type="ARBA" id="ARBA00022801"/>
    </source>
</evidence>
<evidence type="ECO:0000313" key="11">
    <source>
        <dbReference type="EMBL" id="KAF7334301.1"/>
    </source>
</evidence>
<gene>
    <name evidence="11" type="ORF">MSAN_02391700</name>
</gene>
<evidence type="ECO:0000256" key="4">
    <source>
        <dbReference type="ARBA" id="ARBA00022722"/>
    </source>
</evidence>
<evidence type="ECO:0000256" key="7">
    <source>
        <dbReference type="ARBA" id="ARBA00023242"/>
    </source>
</evidence>
<feature type="transmembrane region" description="Helical" evidence="8">
    <location>
        <begin position="12"/>
        <end position="35"/>
    </location>
</feature>
<name>A0A8H7CFA6_9AGAR</name>
<dbReference type="GO" id="GO:0004518">
    <property type="term" value="F:nuclease activity"/>
    <property type="evidence" value="ECO:0007669"/>
    <property type="project" value="UniProtKB-KW"/>
</dbReference>
<dbReference type="PANTHER" id="PTHR22930:SF228">
    <property type="entry name" value="PROTEIN ALP1-LIKE"/>
    <property type="match status" value="1"/>
</dbReference>
<evidence type="ECO:0000259" key="10">
    <source>
        <dbReference type="Pfam" id="PF26138"/>
    </source>
</evidence>
<keyword evidence="8" id="KW-0472">Membrane</keyword>
<dbReference type="EMBL" id="JACAZH010000049">
    <property type="protein sequence ID" value="KAF7334301.1"/>
    <property type="molecule type" value="Genomic_DNA"/>
</dbReference>
<comment type="subcellular location">
    <subcellularLocation>
        <location evidence="2">Nucleus</location>
    </subcellularLocation>
</comment>
<keyword evidence="5" id="KW-0479">Metal-binding</keyword>
<comment type="similarity">
    <text evidence="3">Belongs to the HARBI1 family.</text>
</comment>
<sequence>MPPPNLSPQDTAKWVVLLVVALLQYIVLGVGLYVFPQYCKEDMHTSALSGRAWLNELLVGHPKRIYIALGMRRHVFLALVLQIRALGYMESQQSRLNLDESLAIFLYTCVTGLAIDHVAERFQHSHTTISEHFRKILDILSGPEFYSKYVQLPDANAPPPSAIRNNPKWWPYFQNVLGAMDEDLHSARNRKGGVTQNCLAVVSFNMRFLFFTSGWDGCAADASMYSAARLRDLPIPEGKSYLADAGFGICEALLVPYRQTRYHLAEWARAQLRPANYKELYNLRHASARNVVERIFGVIKHRWTILTRPPHYDMKVQAKIPSALVALHNFILEHDEEDIDRWILDEGAEDNLRGARRAQEIDFGRLSTTGRVSAAEKERAEKTRDEIAKAMWEDYQEYLDTRMDVDNNYYGDIQPEALD</sequence>
<evidence type="ECO:0000259" key="9">
    <source>
        <dbReference type="Pfam" id="PF13359"/>
    </source>
</evidence>
<evidence type="ECO:0000256" key="1">
    <source>
        <dbReference type="ARBA" id="ARBA00001968"/>
    </source>
</evidence>
<proteinExistence type="inferred from homology"/>
<keyword evidence="4" id="KW-0540">Nuclease</keyword>
<organism evidence="11 12">
    <name type="scientific">Mycena sanguinolenta</name>
    <dbReference type="NCBI Taxonomy" id="230812"/>
    <lineage>
        <taxon>Eukaryota</taxon>
        <taxon>Fungi</taxon>
        <taxon>Dikarya</taxon>
        <taxon>Basidiomycota</taxon>
        <taxon>Agaricomycotina</taxon>
        <taxon>Agaricomycetes</taxon>
        <taxon>Agaricomycetidae</taxon>
        <taxon>Agaricales</taxon>
        <taxon>Marasmiineae</taxon>
        <taxon>Mycenaceae</taxon>
        <taxon>Mycena</taxon>
    </lineage>
</organism>
<feature type="domain" description="DUF8040" evidence="10">
    <location>
        <begin position="45"/>
        <end position="140"/>
    </location>
</feature>
<keyword evidence="12" id="KW-1185">Reference proteome</keyword>
<comment type="cofactor">
    <cofactor evidence="1">
        <name>a divalent metal cation</name>
        <dbReference type="ChEBI" id="CHEBI:60240"/>
    </cofactor>
</comment>
<dbReference type="GO" id="GO:0005634">
    <property type="term" value="C:nucleus"/>
    <property type="evidence" value="ECO:0007669"/>
    <property type="project" value="UniProtKB-SubCell"/>
</dbReference>
<keyword evidence="8" id="KW-1133">Transmembrane helix</keyword>
<protein>
    <submittedName>
        <fullName evidence="11">Putative transposase</fullName>
    </submittedName>
</protein>
<dbReference type="InterPro" id="IPR045249">
    <property type="entry name" value="HARBI1-like"/>
</dbReference>
<evidence type="ECO:0000313" key="12">
    <source>
        <dbReference type="Proteomes" id="UP000623467"/>
    </source>
</evidence>
<dbReference type="Proteomes" id="UP000623467">
    <property type="component" value="Unassembled WGS sequence"/>
</dbReference>
<keyword evidence="8" id="KW-0812">Transmembrane</keyword>
<keyword evidence="7" id="KW-0539">Nucleus</keyword>
<dbReference type="GO" id="GO:0046872">
    <property type="term" value="F:metal ion binding"/>
    <property type="evidence" value="ECO:0007669"/>
    <property type="project" value="UniProtKB-KW"/>
</dbReference>
<accession>A0A8H7CFA6</accession>
<feature type="domain" description="DDE Tnp4" evidence="9">
    <location>
        <begin position="189"/>
        <end position="329"/>
    </location>
</feature>